<keyword evidence="5 7" id="KW-1133">Transmembrane helix</keyword>
<protein>
    <recommendedName>
        <fullName evidence="8">EamA domain-containing protein</fullName>
    </recommendedName>
</protein>
<evidence type="ECO:0000313" key="10">
    <source>
        <dbReference type="Proteomes" id="UP000006437"/>
    </source>
</evidence>
<proteinExistence type="inferred from homology"/>
<keyword evidence="3" id="KW-1003">Cell membrane</keyword>
<evidence type="ECO:0000256" key="3">
    <source>
        <dbReference type="ARBA" id="ARBA00022475"/>
    </source>
</evidence>
<dbReference type="PATRIC" id="fig|796937.3.peg.2259"/>
<feature type="transmembrane region" description="Helical" evidence="7">
    <location>
        <begin position="93"/>
        <end position="113"/>
    </location>
</feature>
<dbReference type="PANTHER" id="PTHR32322:SF18">
    <property type="entry name" value="S-ADENOSYLMETHIONINE_S-ADENOSYLHOMOCYSTEINE TRANSPORTER"/>
    <property type="match status" value="1"/>
</dbReference>
<evidence type="ECO:0000256" key="6">
    <source>
        <dbReference type="ARBA" id="ARBA00023136"/>
    </source>
</evidence>
<feature type="transmembrane region" description="Helical" evidence="7">
    <location>
        <begin position="291"/>
        <end position="309"/>
    </location>
</feature>
<evidence type="ECO:0000259" key="8">
    <source>
        <dbReference type="Pfam" id="PF00892"/>
    </source>
</evidence>
<feature type="transmembrane region" description="Helical" evidence="7">
    <location>
        <begin position="235"/>
        <end position="254"/>
    </location>
</feature>
<sequence>MKNRFAFIYVIMATLFFSSMEVAIKSSKGAFNPIQLNFIRFLVGGLILVPIALNNLKKADYKLQKSDYFKFAISGFMNVVVSMSFYTSSVAYIPAYTAAIIFAGNTFFSIMLASIILKEKIDTRTFVALAISLFGIMYIINPFNFEGSLIGVVLCLTSAVFFAFYGVLGKFFARTSNMSSIVITSFGFLFGVAELLILICLSHIPAISDMFLSIGLEKFSMIPVFAGINSSNIHILMYIAVGVTGMGFASYFLAMENLPVVFVSLVFFIKPVLAPIIAYIFIREVISMHNLIGLMFIVIGSCILFFTNLKKTKI</sequence>
<reference evidence="9 10" key="1">
    <citation type="submission" date="2011-08" db="EMBL/GenBank/DDBJ databases">
        <title>The Genome Sequence of Eubacteriaceae bacterium ACC19a.</title>
        <authorList>
            <consortium name="The Broad Institute Genome Sequencing Platform"/>
            <person name="Earl A."/>
            <person name="Ward D."/>
            <person name="Feldgarden M."/>
            <person name="Gevers D."/>
            <person name="Sizova M."/>
            <person name="Hazen A."/>
            <person name="Epstein S."/>
            <person name="Young S.K."/>
            <person name="Zeng Q."/>
            <person name="Gargeya S."/>
            <person name="Fitzgerald M."/>
            <person name="Haas B."/>
            <person name="Abouelleil A."/>
            <person name="Alvarado L."/>
            <person name="Arachchi H.M."/>
            <person name="Berlin A."/>
            <person name="Brown A."/>
            <person name="Chapman S.B."/>
            <person name="Chen Z."/>
            <person name="Dunbar C."/>
            <person name="Freedman E."/>
            <person name="Gearin G."/>
            <person name="Gellesch M."/>
            <person name="Goldberg J."/>
            <person name="Griggs A."/>
            <person name="Gujja S."/>
            <person name="Heiman D."/>
            <person name="Howarth C."/>
            <person name="Larson L."/>
            <person name="Lui A."/>
            <person name="MacDonald P.J.P."/>
            <person name="Montmayeur A."/>
            <person name="Murphy C."/>
            <person name="Neiman D."/>
            <person name="Pearson M."/>
            <person name="Priest M."/>
            <person name="Roberts A."/>
            <person name="Saif S."/>
            <person name="Shea T."/>
            <person name="Shenoy N."/>
            <person name="Sisk P."/>
            <person name="Stolte C."/>
            <person name="Sykes S."/>
            <person name="Wortman J."/>
            <person name="Nusbaum C."/>
            <person name="Birren B."/>
        </authorList>
    </citation>
    <scope>NUCLEOTIDE SEQUENCE [LARGE SCALE GENOMIC DNA]</scope>
    <source>
        <strain evidence="9 10">ACC19a</strain>
    </source>
</reference>
<gene>
    <name evidence="9" type="ORF">HMPREF9629_01019</name>
</gene>
<dbReference type="InterPro" id="IPR037185">
    <property type="entry name" value="EmrE-like"/>
</dbReference>
<dbReference type="PANTHER" id="PTHR32322">
    <property type="entry name" value="INNER MEMBRANE TRANSPORTER"/>
    <property type="match status" value="1"/>
</dbReference>
<evidence type="ECO:0000256" key="5">
    <source>
        <dbReference type="ARBA" id="ARBA00022989"/>
    </source>
</evidence>
<dbReference type="Proteomes" id="UP000006437">
    <property type="component" value="Unassembled WGS sequence"/>
</dbReference>
<dbReference type="RefSeq" id="WP_009525254.1">
    <property type="nucleotide sequence ID" value="NZ_JH414550.1"/>
</dbReference>
<accession>G9X3R2</accession>
<comment type="similarity">
    <text evidence="2">Belongs to the EamA transporter family.</text>
</comment>
<dbReference type="EMBL" id="AFZE01000058">
    <property type="protein sequence ID" value="EHL10027.1"/>
    <property type="molecule type" value="Genomic_DNA"/>
</dbReference>
<evidence type="ECO:0000256" key="1">
    <source>
        <dbReference type="ARBA" id="ARBA00004651"/>
    </source>
</evidence>
<feature type="domain" description="EamA" evidence="8">
    <location>
        <begin position="6"/>
        <end position="140"/>
    </location>
</feature>
<dbReference type="GO" id="GO:0005886">
    <property type="term" value="C:plasma membrane"/>
    <property type="evidence" value="ECO:0007669"/>
    <property type="project" value="UniProtKB-SubCell"/>
</dbReference>
<dbReference type="InterPro" id="IPR000620">
    <property type="entry name" value="EamA_dom"/>
</dbReference>
<comment type="caution">
    <text evidence="9">The sequence shown here is derived from an EMBL/GenBank/DDBJ whole genome shotgun (WGS) entry which is preliminary data.</text>
</comment>
<dbReference type="AlphaFoldDB" id="G9X3R2"/>
<organism evidence="9 10">
    <name type="scientific">Peptoanaerobacter stomatis</name>
    <dbReference type="NCBI Taxonomy" id="796937"/>
    <lineage>
        <taxon>Bacteria</taxon>
        <taxon>Bacillati</taxon>
        <taxon>Bacillota</taxon>
        <taxon>Clostridia</taxon>
        <taxon>Peptostreptococcales</taxon>
        <taxon>Filifactoraceae</taxon>
        <taxon>Peptoanaerobacter</taxon>
    </lineage>
</organism>
<feature type="domain" description="EamA" evidence="8">
    <location>
        <begin position="150"/>
        <end position="305"/>
    </location>
</feature>
<feature type="transmembrane region" description="Helical" evidence="7">
    <location>
        <begin position="125"/>
        <end position="143"/>
    </location>
</feature>
<feature type="transmembrane region" description="Helical" evidence="7">
    <location>
        <begin position="149"/>
        <end position="168"/>
    </location>
</feature>
<dbReference type="SUPFAM" id="SSF103481">
    <property type="entry name" value="Multidrug resistance efflux transporter EmrE"/>
    <property type="match status" value="2"/>
</dbReference>
<dbReference type="BioCyc" id="EBAC796937-HMP:GMGH-1021-MONOMER"/>
<dbReference type="Pfam" id="PF00892">
    <property type="entry name" value="EamA"/>
    <property type="match status" value="2"/>
</dbReference>
<feature type="transmembrane region" description="Helical" evidence="7">
    <location>
        <begin position="260"/>
        <end position="282"/>
    </location>
</feature>
<feature type="transmembrane region" description="Helical" evidence="7">
    <location>
        <begin position="68"/>
        <end position="87"/>
    </location>
</feature>
<evidence type="ECO:0000256" key="2">
    <source>
        <dbReference type="ARBA" id="ARBA00007362"/>
    </source>
</evidence>
<dbReference type="InterPro" id="IPR050638">
    <property type="entry name" value="AA-Vitamin_Transporters"/>
</dbReference>
<keyword evidence="6 7" id="KW-0472">Membrane</keyword>
<evidence type="ECO:0000256" key="7">
    <source>
        <dbReference type="SAM" id="Phobius"/>
    </source>
</evidence>
<evidence type="ECO:0000313" key="9">
    <source>
        <dbReference type="EMBL" id="EHL10027.1"/>
    </source>
</evidence>
<feature type="transmembrane region" description="Helical" evidence="7">
    <location>
        <begin position="39"/>
        <end position="56"/>
    </location>
</feature>
<keyword evidence="4 7" id="KW-0812">Transmembrane</keyword>
<comment type="subcellular location">
    <subcellularLocation>
        <location evidence="1">Cell membrane</location>
        <topology evidence="1">Multi-pass membrane protein</topology>
    </subcellularLocation>
</comment>
<feature type="transmembrane region" description="Helical" evidence="7">
    <location>
        <begin position="180"/>
        <end position="204"/>
    </location>
</feature>
<dbReference type="HOGENOM" id="CLU_033863_13_0_9"/>
<name>G9X3R2_9FIRM</name>
<evidence type="ECO:0000256" key="4">
    <source>
        <dbReference type="ARBA" id="ARBA00022692"/>
    </source>
</evidence>